<dbReference type="InterPro" id="IPR039697">
    <property type="entry name" value="Alcohol_dehydrogenase_Fe"/>
</dbReference>
<comment type="catalytic activity">
    <reaction evidence="1">
        <text>(S)-3-hydroxybutanoate + 2-oxoglutarate = (R)-2-hydroxyglutarate + acetoacetate</text>
        <dbReference type="Rhea" id="RHEA:23048"/>
        <dbReference type="ChEBI" id="CHEBI:11047"/>
        <dbReference type="ChEBI" id="CHEBI:13705"/>
        <dbReference type="ChEBI" id="CHEBI:15801"/>
        <dbReference type="ChEBI" id="CHEBI:16810"/>
        <dbReference type="EC" id="1.1.99.24"/>
    </reaction>
</comment>
<protein>
    <recommendedName>
        <fullName evidence="3">hydroxyacid-oxoacid transhydrogenase</fullName>
        <ecNumber evidence="3">1.1.99.24</ecNumber>
    </recommendedName>
</protein>
<dbReference type="EMBL" id="CP089982">
    <property type="protein sequence ID" value="WXA98073.1"/>
    <property type="molecule type" value="Genomic_DNA"/>
</dbReference>
<dbReference type="PANTHER" id="PTHR11496">
    <property type="entry name" value="ALCOHOL DEHYDROGENASE"/>
    <property type="match status" value="1"/>
</dbReference>
<feature type="domain" description="Alcohol dehydrogenase iron-type/glycerol dehydrogenase GldA" evidence="7">
    <location>
        <begin position="23"/>
        <end position="194"/>
    </location>
</feature>
<keyword evidence="4" id="KW-0809">Transit peptide</keyword>
<dbReference type="InterPro" id="IPR056798">
    <property type="entry name" value="ADH_Fe_C"/>
</dbReference>
<dbReference type="InterPro" id="IPR001670">
    <property type="entry name" value="ADH_Fe/GldA"/>
</dbReference>
<dbReference type="EC" id="1.1.99.24" evidence="3"/>
<dbReference type="Pfam" id="PF00465">
    <property type="entry name" value="Fe-ADH"/>
    <property type="match status" value="1"/>
</dbReference>
<reference evidence="9 10" key="1">
    <citation type="submission" date="2021-12" db="EMBL/GenBank/DDBJ databases">
        <title>Discovery of the Pendulisporaceae a myxobacterial family with distinct sporulation behavior and unique specialized metabolism.</title>
        <authorList>
            <person name="Garcia R."/>
            <person name="Popoff A."/>
            <person name="Bader C.D."/>
            <person name="Loehr J."/>
            <person name="Walesch S."/>
            <person name="Walt C."/>
            <person name="Boldt J."/>
            <person name="Bunk B."/>
            <person name="Haeckl F.J.F.P.J."/>
            <person name="Gunesch A.P."/>
            <person name="Birkelbach J."/>
            <person name="Nuebel U."/>
            <person name="Pietschmann T."/>
            <person name="Bach T."/>
            <person name="Mueller R."/>
        </authorList>
    </citation>
    <scope>NUCLEOTIDE SEQUENCE [LARGE SCALE GENOMIC DNA]</scope>
    <source>
        <strain evidence="9 10">MSr12523</strain>
    </source>
</reference>
<evidence type="ECO:0000256" key="4">
    <source>
        <dbReference type="ARBA" id="ARBA00022946"/>
    </source>
</evidence>
<evidence type="ECO:0000256" key="1">
    <source>
        <dbReference type="ARBA" id="ARBA00000813"/>
    </source>
</evidence>
<evidence type="ECO:0000256" key="6">
    <source>
        <dbReference type="ARBA" id="ARBA00049496"/>
    </source>
</evidence>
<dbReference type="SUPFAM" id="SSF56796">
    <property type="entry name" value="Dehydroquinate synthase-like"/>
    <property type="match status" value="1"/>
</dbReference>
<dbReference type="Pfam" id="PF25137">
    <property type="entry name" value="ADH_Fe_C"/>
    <property type="match status" value="1"/>
</dbReference>
<sequence length="438" mass="46320">MGCGHYYEPTVTGDTAFAVDANAVKYGPGVLREIGDDAQVLGMTRVMLLTDRGVAKTKHVAVVREALQQAGIDVVVYDEVAIEPTDTSFLAAAKAATDGQFDGYVAVGGGSVIDTAKAANLYATYPADLLEYVNPPIGRGKPVPGPLKPLIACPTTSGTGSECTPIAIFDYSAMHAKTGIVSRRIRPTLGLVDPDVASTLPAMVVACSGFDVLSHAVESYTALPYTRRAKPEKPRQRPASQGANPYSDVACAEAMRLTGKYIVRAVNDPNDHEARERMMFAATLAGIGFGNAGCHAPHGMSYSVSGLVKSFRSEGYPEKPLVPHGMSVVLNSPAVFRFTARACPERHHEAASMLGAAHSNDANAASEEEAGRLLADTILGLMKATGIPNGLSAIGYAEADIAALAKGAFPQHRLLKNAPREISLTDLEGMYRDALRYW</sequence>
<evidence type="ECO:0000256" key="3">
    <source>
        <dbReference type="ARBA" id="ARBA00013182"/>
    </source>
</evidence>
<evidence type="ECO:0000259" key="7">
    <source>
        <dbReference type="Pfam" id="PF00465"/>
    </source>
</evidence>
<accession>A0ABZ2KHC1</accession>
<gene>
    <name evidence="9" type="ORF">LZC95_14675</name>
</gene>
<proteinExistence type="inferred from homology"/>
<evidence type="ECO:0000313" key="10">
    <source>
        <dbReference type="Proteomes" id="UP001379533"/>
    </source>
</evidence>
<feature type="domain" description="Fe-containing alcohol dehydrogenase-like C-terminal" evidence="8">
    <location>
        <begin position="240"/>
        <end position="434"/>
    </location>
</feature>
<keyword evidence="5" id="KW-0560">Oxidoreductase</keyword>
<evidence type="ECO:0000256" key="5">
    <source>
        <dbReference type="ARBA" id="ARBA00023002"/>
    </source>
</evidence>
<dbReference type="RefSeq" id="WP_394848685.1">
    <property type="nucleotide sequence ID" value="NZ_CP089982.1"/>
</dbReference>
<organism evidence="9 10">
    <name type="scientific">Pendulispora brunnea</name>
    <dbReference type="NCBI Taxonomy" id="2905690"/>
    <lineage>
        <taxon>Bacteria</taxon>
        <taxon>Pseudomonadati</taxon>
        <taxon>Myxococcota</taxon>
        <taxon>Myxococcia</taxon>
        <taxon>Myxococcales</taxon>
        <taxon>Sorangiineae</taxon>
        <taxon>Pendulisporaceae</taxon>
        <taxon>Pendulispora</taxon>
    </lineage>
</organism>
<evidence type="ECO:0000259" key="8">
    <source>
        <dbReference type="Pfam" id="PF25137"/>
    </source>
</evidence>
<name>A0ABZ2KHC1_9BACT</name>
<dbReference type="CDD" id="cd08190">
    <property type="entry name" value="HOT"/>
    <property type="match status" value="1"/>
</dbReference>
<keyword evidence="10" id="KW-1185">Reference proteome</keyword>
<dbReference type="Proteomes" id="UP001379533">
    <property type="component" value="Chromosome"/>
</dbReference>
<dbReference type="Gene3D" id="3.40.50.1970">
    <property type="match status" value="1"/>
</dbReference>
<dbReference type="Gene3D" id="1.20.1090.10">
    <property type="entry name" value="Dehydroquinate synthase-like - alpha domain"/>
    <property type="match status" value="1"/>
</dbReference>
<comment type="similarity">
    <text evidence="2">Belongs to the iron-containing alcohol dehydrogenase family. Hydroxyacid-oxoacid transhydrogenase subfamily.</text>
</comment>
<dbReference type="InterPro" id="IPR042157">
    <property type="entry name" value="HOT"/>
</dbReference>
<comment type="catalytic activity">
    <reaction evidence="6">
        <text>4-hydroxybutanoate + 2-oxoglutarate = (R)-2-hydroxyglutarate + succinate semialdehyde</text>
        <dbReference type="Rhea" id="RHEA:24734"/>
        <dbReference type="ChEBI" id="CHEBI:15801"/>
        <dbReference type="ChEBI" id="CHEBI:16724"/>
        <dbReference type="ChEBI" id="CHEBI:16810"/>
        <dbReference type="ChEBI" id="CHEBI:57706"/>
        <dbReference type="EC" id="1.1.99.24"/>
    </reaction>
</comment>
<dbReference type="PANTHER" id="PTHR11496:SF83">
    <property type="entry name" value="HYDROXYACID-OXOACID TRANSHYDROGENASE, MITOCHONDRIAL"/>
    <property type="match status" value="1"/>
</dbReference>
<evidence type="ECO:0000313" key="9">
    <source>
        <dbReference type="EMBL" id="WXA98073.1"/>
    </source>
</evidence>
<evidence type="ECO:0000256" key="2">
    <source>
        <dbReference type="ARBA" id="ARBA00010005"/>
    </source>
</evidence>